<name>A0AAW9R177_9CHRO</name>
<feature type="region of interest" description="Disordered" evidence="1">
    <location>
        <begin position="222"/>
        <end position="248"/>
    </location>
</feature>
<keyword evidence="4" id="KW-1185">Reference proteome</keyword>
<evidence type="ECO:0000259" key="2">
    <source>
        <dbReference type="Pfam" id="PF14239"/>
    </source>
</evidence>
<evidence type="ECO:0000313" key="3">
    <source>
        <dbReference type="EMBL" id="MEG3440243.1"/>
    </source>
</evidence>
<reference evidence="3 4" key="1">
    <citation type="submission" date="2024-01" db="EMBL/GenBank/DDBJ databases">
        <title>Genomic insights into the taxonomy and metabolism of the cyanobacterium Pannus brasiliensis CCIBt3594.</title>
        <authorList>
            <person name="Machado M."/>
            <person name="Botero N.B."/>
            <person name="Andreote A.P.D."/>
            <person name="Feitosa A.M.T."/>
            <person name="Popin R."/>
            <person name="Sivonen K."/>
            <person name="Fiore M.F."/>
        </authorList>
    </citation>
    <scope>NUCLEOTIDE SEQUENCE [LARGE SCALE GENOMIC DNA]</scope>
    <source>
        <strain evidence="3 4">CCIBt3594</strain>
    </source>
</reference>
<comment type="caution">
    <text evidence="3">The sequence shown here is derived from an EMBL/GenBank/DDBJ whole genome shotgun (WGS) entry which is preliminary data.</text>
</comment>
<dbReference type="InterPro" id="IPR025938">
    <property type="entry name" value="RRXRR_dom"/>
</dbReference>
<evidence type="ECO:0000313" key="4">
    <source>
        <dbReference type="Proteomes" id="UP001328733"/>
    </source>
</evidence>
<evidence type="ECO:0000256" key="1">
    <source>
        <dbReference type="SAM" id="MobiDB-lite"/>
    </source>
</evidence>
<proteinExistence type="predicted"/>
<feature type="domain" description="RRXRR" evidence="2">
    <location>
        <begin position="4"/>
        <end position="176"/>
    </location>
</feature>
<dbReference type="Pfam" id="PF14239">
    <property type="entry name" value="RRXRR"/>
    <property type="match status" value="1"/>
</dbReference>
<protein>
    <submittedName>
        <fullName evidence="3">RRXRR domain-containing protein</fullName>
    </submittedName>
</protein>
<accession>A0AAW9R177</accession>
<dbReference type="AlphaFoldDB" id="A0AAW9R177"/>
<feature type="compositionally biased region" description="Basic residues" evidence="1">
    <location>
        <begin position="238"/>
        <end position="248"/>
    </location>
</feature>
<sequence>MLRVPVISGENRPLMPTKASRARRWIQSDKASGKFNDLGQFYVQLLEPPSDTRTQPIAVGIDPGKNYTGIGVVSSLFTLWTAHLELPFKRVGKRMDNRRLMRRGRRGRRIDRKLPVPQRAHRQKRFSNRKQGKLAPSIRANRQLEIRVVSELSKIFPISDIYFKYVRADVDLTSGRASARAGKGFSPVMVRQKWALEQLEKFGTVHARFGWQTANLRKHLGLEKSKKKSERSFNRPPARIKKSVPVHN</sequence>
<dbReference type="EMBL" id="JBAFSM010000083">
    <property type="protein sequence ID" value="MEG3440243.1"/>
    <property type="molecule type" value="Genomic_DNA"/>
</dbReference>
<gene>
    <name evidence="3" type="ORF">V0288_24160</name>
</gene>
<organism evidence="3 4">
    <name type="scientific">Pannus brasiliensis CCIBt3594</name>
    <dbReference type="NCBI Taxonomy" id="1427578"/>
    <lineage>
        <taxon>Bacteria</taxon>
        <taxon>Bacillati</taxon>
        <taxon>Cyanobacteriota</taxon>
        <taxon>Cyanophyceae</taxon>
        <taxon>Oscillatoriophycideae</taxon>
        <taxon>Chroococcales</taxon>
        <taxon>Microcystaceae</taxon>
        <taxon>Pannus</taxon>
    </lineage>
</organism>
<dbReference type="Proteomes" id="UP001328733">
    <property type="component" value="Unassembled WGS sequence"/>
</dbReference>